<dbReference type="InterPro" id="IPR039425">
    <property type="entry name" value="RNA_pol_sigma-70-like"/>
</dbReference>
<dbReference type="OrthoDB" id="9785675at2"/>
<dbReference type="NCBIfam" id="TIGR02937">
    <property type="entry name" value="sigma70-ECF"/>
    <property type="match status" value="1"/>
</dbReference>
<reference evidence="8" key="1">
    <citation type="submission" date="2017-01" db="EMBL/GenBank/DDBJ databases">
        <authorList>
            <person name="Varghese N."/>
            <person name="Submissions S."/>
        </authorList>
    </citation>
    <scope>NUCLEOTIDE SEQUENCE [LARGE SCALE GENOMIC DNA]</scope>
    <source>
        <strain evidence="8">DSM 45196</strain>
    </source>
</reference>
<evidence type="ECO:0000313" key="8">
    <source>
        <dbReference type="Proteomes" id="UP000186795"/>
    </source>
</evidence>
<dbReference type="InterPro" id="IPR036388">
    <property type="entry name" value="WH-like_DNA-bd_sf"/>
</dbReference>
<keyword evidence="3" id="KW-0731">Sigma factor</keyword>
<dbReference type="GO" id="GO:0016987">
    <property type="term" value="F:sigma factor activity"/>
    <property type="evidence" value="ECO:0007669"/>
    <property type="project" value="UniProtKB-KW"/>
</dbReference>
<evidence type="ECO:0000313" key="7">
    <source>
        <dbReference type="EMBL" id="SIS66336.1"/>
    </source>
</evidence>
<dbReference type="GO" id="GO:0003677">
    <property type="term" value="F:DNA binding"/>
    <property type="evidence" value="ECO:0007669"/>
    <property type="project" value="InterPro"/>
</dbReference>
<dbReference type="AlphaFoldDB" id="A0A1N7KXV7"/>
<keyword evidence="8" id="KW-1185">Reference proteome</keyword>
<organism evidence="7 8">
    <name type="scientific">Kroppenstedtia eburnea</name>
    <dbReference type="NCBI Taxonomy" id="714067"/>
    <lineage>
        <taxon>Bacteria</taxon>
        <taxon>Bacillati</taxon>
        <taxon>Bacillota</taxon>
        <taxon>Bacilli</taxon>
        <taxon>Bacillales</taxon>
        <taxon>Thermoactinomycetaceae</taxon>
        <taxon>Kroppenstedtia</taxon>
    </lineage>
</organism>
<evidence type="ECO:0000256" key="4">
    <source>
        <dbReference type="ARBA" id="ARBA00023163"/>
    </source>
</evidence>
<dbReference type="InterPro" id="IPR007627">
    <property type="entry name" value="RNA_pol_sigma70_r2"/>
</dbReference>
<dbReference type="InterPro" id="IPR013324">
    <property type="entry name" value="RNA_pol_sigma_r3/r4-like"/>
</dbReference>
<accession>A0A1N7KXV7</accession>
<keyword evidence="4" id="KW-0804">Transcription</keyword>
<dbReference type="InterPro" id="IPR014284">
    <property type="entry name" value="RNA_pol_sigma-70_dom"/>
</dbReference>
<name>A0A1N7KXV7_9BACL</name>
<dbReference type="EMBL" id="FTOD01000003">
    <property type="protein sequence ID" value="SIS66336.1"/>
    <property type="molecule type" value="Genomic_DNA"/>
</dbReference>
<protein>
    <submittedName>
        <fullName evidence="7">RNA polymerase sigma-70 factor, ECF subfamily</fullName>
    </submittedName>
</protein>
<evidence type="ECO:0000256" key="3">
    <source>
        <dbReference type="ARBA" id="ARBA00023082"/>
    </source>
</evidence>
<dbReference type="InterPro" id="IPR013325">
    <property type="entry name" value="RNA_pol_sigma_r2"/>
</dbReference>
<feature type="domain" description="RNA polymerase sigma-70 region 2" evidence="5">
    <location>
        <begin position="22"/>
        <end position="88"/>
    </location>
</feature>
<dbReference type="InterPro" id="IPR013249">
    <property type="entry name" value="RNA_pol_sigma70_r4_t2"/>
</dbReference>
<dbReference type="CDD" id="cd06171">
    <property type="entry name" value="Sigma70_r4"/>
    <property type="match status" value="1"/>
</dbReference>
<sequence length="180" mass="21010">MVEGDQVRRARDGDREALVGLLRELEGPVYRTALYMLGNQQDALDAAQEALLRIYRNLSGYRFEAKLETWAQRIALHTAVDFLRRRKKILPLDERVDPGRGRRESPVEWAGVSHDVKSAIRRLPEPQRRVVILRYLQDFTYEEIAETTQLPLNTVKSHLYRGRRKLQSWLADYREGGVRP</sequence>
<evidence type="ECO:0000256" key="1">
    <source>
        <dbReference type="ARBA" id="ARBA00010641"/>
    </source>
</evidence>
<dbReference type="Gene3D" id="1.10.10.10">
    <property type="entry name" value="Winged helix-like DNA-binding domain superfamily/Winged helix DNA-binding domain"/>
    <property type="match status" value="1"/>
</dbReference>
<dbReference type="PANTHER" id="PTHR43133">
    <property type="entry name" value="RNA POLYMERASE ECF-TYPE SIGMA FACTO"/>
    <property type="match status" value="1"/>
</dbReference>
<gene>
    <name evidence="7" type="ORF">SAMN05421790_103330</name>
</gene>
<comment type="similarity">
    <text evidence="1">Belongs to the sigma-70 factor family. ECF subfamily.</text>
</comment>
<evidence type="ECO:0000256" key="2">
    <source>
        <dbReference type="ARBA" id="ARBA00023015"/>
    </source>
</evidence>
<dbReference type="GO" id="GO:0006352">
    <property type="term" value="P:DNA-templated transcription initiation"/>
    <property type="evidence" value="ECO:0007669"/>
    <property type="project" value="InterPro"/>
</dbReference>
<dbReference type="Gene3D" id="1.10.1740.10">
    <property type="match status" value="1"/>
</dbReference>
<proteinExistence type="inferred from homology"/>
<evidence type="ECO:0000259" key="6">
    <source>
        <dbReference type="Pfam" id="PF08281"/>
    </source>
</evidence>
<dbReference type="SUPFAM" id="SSF88659">
    <property type="entry name" value="Sigma3 and sigma4 domains of RNA polymerase sigma factors"/>
    <property type="match status" value="1"/>
</dbReference>
<evidence type="ECO:0000259" key="5">
    <source>
        <dbReference type="Pfam" id="PF04542"/>
    </source>
</evidence>
<dbReference type="SUPFAM" id="SSF88946">
    <property type="entry name" value="Sigma2 domain of RNA polymerase sigma factors"/>
    <property type="match status" value="1"/>
</dbReference>
<dbReference type="Pfam" id="PF08281">
    <property type="entry name" value="Sigma70_r4_2"/>
    <property type="match status" value="1"/>
</dbReference>
<dbReference type="PANTHER" id="PTHR43133:SF51">
    <property type="entry name" value="RNA POLYMERASE SIGMA FACTOR"/>
    <property type="match status" value="1"/>
</dbReference>
<feature type="domain" description="RNA polymerase sigma factor 70 region 4 type 2" evidence="6">
    <location>
        <begin position="116"/>
        <end position="166"/>
    </location>
</feature>
<dbReference type="Proteomes" id="UP000186795">
    <property type="component" value="Unassembled WGS sequence"/>
</dbReference>
<keyword evidence="2" id="KW-0805">Transcription regulation</keyword>
<dbReference type="Pfam" id="PF04542">
    <property type="entry name" value="Sigma70_r2"/>
    <property type="match status" value="1"/>
</dbReference>